<protein>
    <submittedName>
        <fullName evidence="1">Uncharacterized protein</fullName>
    </submittedName>
</protein>
<organism evidence="1">
    <name type="scientific">Sipha flava</name>
    <name type="common">yellow sugarcane aphid</name>
    <dbReference type="NCBI Taxonomy" id="143950"/>
    <lineage>
        <taxon>Eukaryota</taxon>
        <taxon>Metazoa</taxon>
        <taxon>Ecdysozoa</taxon>
        <taxon>Arthropoda</taxon>
        <taxon>Hexapoda</taxon>
        <taxon>Insecta</taxon>
        <taxon>Pterygota</taxon>
        <taxon>Neoptera</taxon>
        <taxon>Paraneoptera</taxon>
        <taxon>Hemiptera</taxon>
        <taxon>Sternorrhyncha</taxon>
        <taxon>Aphidomorpha</taxon>
        <taxon>Aphidoidea</taxon>
        <taxon>Aphididae</taxon>
        <taxon>Sipha</taxon>
    </lineage>
</organism>
<accession>A0A2S2R417</accession>
<sequence>MRTTRSRLVTCTEGTPLTKPSLLPYVRRWNNYIVHMILHWYRVYIIHLMLYVTTDHNTARGKRSQVREVRLLCTYTRKNVRASVILGFPKVYVGLSKTSRCTSAFDIMRCLLKYRLRVEKLTKTRPCRVFEKESNRHYSYDRSDVFINLGLDTNAVKSCVTAAQL</sequence>
<dbReference type="EMBL" id="GGMS01015481">
    <property type="protein sequence ID" value="MBY84684.1"/>
    <property type="molecule type" value="Transcribed_RNA"/>
</dbReference>
<evidence type="ECO:0000313" key="1">
    <source>
        <dbReference type="EMBL" id="MBY84684.1"/>
    </source>
</evidence>
<reference evidence="1" key="1">
    <citation type="submission" date="2018-04" db="EMBL/GenBank/DDBJ databases">
        <title>Transcriptome assembly of Sipha flava.</title>
        <authorList>
            <person name="Scully E.D."/>
            <person name="Geib S.M."/>
            <person name="Palmer N.A."/>
            <person name="Koch K."/>
            <person name="Bradshaw J."/>
            <person name="Heng-Moss T."/>
            <person name="Sarath G."/>
        </authorList>
    </citation>
    <scope>NUCLEOTIDE SEQUENCE</scope>
</reference>
<gene>
    <name evidence="1" type="ORF">g.447</name>
</gene>
<dbReference type="AlphaFoldDB" id="A0A2S2R417"/>
<name>A0A2S2R417_9HEMI</name>
<proteinExistence type="predicted"/>